<dbReference type="InterPro" id="IPR036259">
    <property type="entry name" value="MFS_trans_sf"/>
</dbReference>
<evidence type="ECO:0000256" key="2">
    <source>
        <dbReference type="ARBA" id="ARBA00022448"/>
    </source>
</evidence>
<feature type="transmembrane region" description="Helical" evidence="7">
    <location>
        <begin position="332"/>
        <end position="349"/>
    </location>
</feature>
<organism evidence="9 10">
    <name type="scientific">Marivibrio halodurans</name>
    <dbReference type="NCBI Taxonomy" id="2039722"/>
    <lineage>
        <taxon>Bacteria</taxon>
        <taxon>Pseudomonadati</taxon>
        <taxon>Pseudomonadota</taxon>
        <taxon>Alphaproteobacteria</taxon>
        <taxon>Rhodospirillales</taxon>
        <taxon>Rhodospirillaceae</taxon>
        <taxon>Marivibrio</taxon>
    </lineage>
</organism>
<sequence>MTDGAHTVPPAARRARMRGYASVIASNICFGLAIGMFLPLIPLRLDQAGTSALLIGVNAAASSCAIFVTGPYIGQVLRRAGYAGALFGGALLFAAATLAMIVWPGYAAWTALRFVAGLGMSVHWVASESWLNAAADERERGRVLSIYVAAFIGGTAGGPLVLNLIGTGGSTAFVAIILLSVLSALAILPGRSGAPVFEPMAKAAFAKVFRIAPRLMSAGLLMGVAQGAALTLMALYGVRAGLPESDATLLQAALLGGGLLLQFPIGWLADRVGDRHRLIVLLALVSVAGAGLLVPLTHDPVLLYPMVIVWGGCLIGIYTVALALLGARFAQLGGMAAANAAFILTWELGTFSGGPIAGGVMQVMGPPGMALVMGVSAAAVGLLMAWRVALDRPG</sequence>
<evidence type="ECO:0000256" key="5">
    <source>
        <dbReference type="ARBA" id="ARBA00022989"/>
    </source>
</evidence>
<evidence type="ECO:0000313" key="9">
    <source>
        <dbReference type="EMBL" id="MBP5856576.1"/>
    </source>
</evidence>
<keyword evidence="3" id="KW-1003">Cell membrane</keyword>
<dbReference type="Gene3D" id="1.20.1250.20">
    <property type="entry name" value="MFS general substrate transporter like domains"/>
    <property type="match status" value="2"/>
</dbReference>
<evidence type="ECO:0000256" key="1">
    <source>
        <dbReference type="ARBA" id="ARBA00004651"/>
    </source>
</evidence>
<dbReference type="EMBL" id="JAGMWN010000002">
    <property type="protein sequence ID" value="MBP5856576.1"/>
    <property type="molecule type" value="Genomic_DNA"/>
</dbReference>
<keyword evidence="5 7" id="KW-1133">Transmembrane helix</keyword>
<protein>
    <submittedName>
        <fullName evidence="9">MFS transporter</fullName>
    </submittedName>
</protein>
<keyword evidence="6 7" id="KW-0472">Membrane</keyword>
<evidence type="ECO:0000259" key="8">
    <source>
        <dbReference type="PROSITE" id="PS50850"/>
    </source>
</evidence>
<feature type="transmembrane region" description="Helical" evidence="7">
    <location>
        <begin position="85"/>
        <end position="106"/>
    </location>
</feature>
<evidence type="ECO:0000256" key="7">
    <source>
        <dbReference type="SAM" id="Phobius"/>
    </source>
</evidence>
<keyword evidence="10" id="KW-1185">Reference proteome</keyword>
<feature type="transmembrane region" description="Helical" evidence="7">
    <location>
        <begin position="112"/>
        <end position="131"/>
    </location>
</feature>
<proteinExistence type="predicted"/>
<feature type="transmembrane region" description="Helical" evidence="7">
    <location>
        <begin position="278"/>
        <end position="296"/>
    </location>
</feature>
<keyword evidence="2" id="KW-0813">Transport</keyword>
<dbReference type="PROSITE" id="PS50850">
    <property type="entry name" value="MFS"/>
    <property type="match status" value="1"/>
</dbReference>
<reference evidence="9" key="1">
    <citation type="submission" date="2021-04" db="EMBL/GenBank/DDBJ databases">
        <authorList>
            <person name="Zhang D.-C."/>
        </authorList>
    </citation>
    <scope>NUCLEOTIDE SEQUENCE</scope>
    <source>
        <strain evidence="9">CGMCC 1.15697</strain>
    </source>
</reference>
<evidence type="ECO:0000313" key="10">
    <source>
        <dbReference type="Proteomes" id="UP000672602"/>
    </source>
</evidence>
<feature type="transmembrane region" description="Helical" evidence="7">
    <location>
        <begin position="369"/>
        <end position="390"/>
    </location>
</feature>
<dbReference type="RefSeq" id="WP_210681143.1">
    <property type="nucleotide sequence ID" value="NZ_JAGMWN010000002.1"/>
</dbReference>
<evidence type="ECO:0000256" key="3">
    <source>
        <dbReference type="ARBA" id="ARBA00022475"/>
    </source>
</evidence>
<dbReference type="Pfam" id="PF07690">
    <property type="entry name" value="MFS_1"/>
    <property type="match status" value="1"/>
</dbReference>
<feature type="transmembrane region" description="Helical" evidence="7">
    <location>
        <begin position="20"/>
        <end position="41"/>
    </location>
</feature>
<feature type="transmembrane region" description="Helical" evidence="7">
    <location>
        <begin position="211"/>
        <end position="236"/>
    </location>
</feature>
<comment type="caution">
    <text evidence="9">The sequence shown here is derived from an EMBL/GenBank/DDBJ whole genome shotgun (WGS) entry which is preliminary data.</text>
</comment>
<evidence type="ECO:0000256" key="4">
    <source>
        <dbReference type="ARBA" id="ARBA00022692"/>
    </source>
</evidence>
<comment type="subcellular location">
    <subcellularLocation>
        <location evidence="1">Cell membrane</location>
        <topology evidence="1">Multi-pass membrane protein</topology>
    </subcellularLocation>
</comment>
<keyword evidence="4 7" id="KW-0812">Transmembrane</keyword>
<accession>A0A8J7V0A1</accession>
<gene>
    <name evidence="9" type="ORF">KAJ83_06125</name>
</gene>
<dbReference type="Proteomes" id="UP000672602">
    <property type="component" value="Unassembled WGS sequence"/>
</dbReference>
<feature type="transmembrane region" description="Helical" evidence="7">
    <location>
        <begin position="302"/>
        <end position="325"/>
    </location>
</feature>
<dbReference type="AlphaFoldDB" id="A0A8J7V0A1"/>
<dbReference type="InterPro" id="IPR020846">
    <property type="entry name" value="MFS_dom"/>
</dbReference>
<dbReference type="InterPro" id="IPR011701">
    <property type="entry name" value="MFS"/>
</dbReference>
<feature type="transmembrane region" description="Helical" evidence="7">
    <location>
        <begin position="248"/>
        <end position="269"/>
    </location>
</feature>
<dbReference type="InterPro" id="IPR047200">
    <property type="entry name" value="MFS_YcaD-like"/>
</dbReference>
<dbReference type="SUPFAM" id="SSF103473">
    <property type="entry name" value="MFS general substrate transporter"/>
    <property type="match status" value="1"/>
</dbReference>
<evidence type="ECO:0000256" key="6">
    <source>
        <dbReference type="ARBA" id="ARBA00023136"/>
    </source>
</evidence>
<feature type="domain" description="Major facilitator superfamily (MFS) profile" evidence="8">
    <location>
        <begin position="19"/>
        <end position="393"/>
    </location>
</feature>
<name>A0A8J7V0A1_9PROT</name>
<dbReference type="CDD" id="cd17477">
    <property type="entry name" value="MFS_YcaD_like"/>
    <property type="match status" value="1"/>
</dbReference>
<feature type="transmembrane region" description="Helical" evidence="7">
    <location>
        <begin position="171"/>
        <end position="190"/>
    </location>
</feature>
<dbReference type="GO" id="GO:0005886">
    <property type="term" value="C:plasma membrane"/>
    <property type="evidence" value="ECO:0007669"/>
    <property type="project" value="UniProtKB-SubCell"/>
</dbReference>
<dbReference type="PANTHER" id="PTHR23521">
    <property type="entry name" value="TRANSPORTER MFS SUPERFAMILY"/>
    <property type="match status" value="1"/>
</dbReference>
<dbReference type="GO" id="GO:0022857">
    <property type="term" value="F:transmembrane transporter activity"/>
    <property type="evidence" value="ECO:0007669"/>
    <property type="project" value="InterPro"/>
</dbReference>
<feature type="transmembrane region" description="Helical" evidence="7">
    <location>
        <begin position="143"/>
        <end position="165"/>
    </location>
</feature>
<dbReference type="PANTHER" id="PTHR23521:SF2">
    <property type="entry name" value="TRANSPORTER MFS SUPERFAMILY"/>
    <property type="match status" value="1"/>
</dbReference>
<feature type="transmembrane region" description="Helical" evidence="7">
    <location>
        <begin position="53"/>
        <end position="73"/>
    </location>
</feature>